<dbReference type="RefSeq" id="WP_145360317.1">
    <property type="nucleotide sequence ID" value="NZ_CP036265.1"/>
</dbReference>
<evidence type="ECO:0000313" key="2">
    <source>
        <dbReference type="EMBL" id="QDT17447.1"/>
    </source>
</evidence>
<protein>
    <recommendedName>
        <fullName evidence="1">DUF403 domain-containing protein</fullName>
    </recommendedName>
</protein>
<sequence>MLSRVAESVYWMSRLVERAENVARFIGVNLNLSLDLPDRGGEGEQWHPLVVTSGDDAAFSKRYGEATRRNVIRFLALDAENPNSVRSCLATARENARTVRECISEEMWEHLNQFHLMVSEACDARKGEGPVAEPHEFFEKVRQAGQQFLGVTDATMTHGEAWQFCRLGRCIERADKTTRILDVKYYLLLPEPEDVGTPFDSLQWAALLRSAGALQMYRQKHGRITPRDVVDFLVLDLQFPRSVLFCLAQADGALHAITGTPSGTFASPAEQHLGKLHARLAFTRADEIVAGGMHEFLDSTQRQLNQTGKAVYDTFFAPQPG</sequence>
<evidence type="ECO:0000259" key="1">
    <source>
        <dbReference type="Pfam" id="PF04168"/>
    </source>
</evidence>
<keyword evidence="3" id="KW-1185">Reference proteome</keyword>
<dbReference type="AlphaFoldDB" id="A0A517PDJ3"/>
<name>A0A517PDJ3_9PLAN</name>
<evidence type="ECO:0000313" key="3">
    <source>
        <dbReference type="Proteomes" id="UP000318741"/>
    </source>
</evidence>
<dbReference type="PANTHER" id="PTHR34595">
    <property type="entry name" value="BLR5612 PROTEIN"/>
    <property type="match status" value="1"/>
</dbReference>
<dbReference type="EMBL" id="CP036265">
    <property type="protein sequence ID" value="QDT17447.1"/>
    <property type="molecule type" value="Genomic_DNA"/>
</dbReference>
<dbReference type="Pfam" id="PF04168">
    <property type="entry name" value="Alpha-E"/>
    <property type="match status" value="1"/>
</dbReference>
<dbReference type="InterPro" id="IPR007296">
    <property type="entry name" value="DUF403"/>
</dbReference>
<feature type="domain" description="DUF403" evidence="1">
    <location>
        <begin position="1"/>
        <end position="316"/>
    </location>
</feature>
<accession>A0A517PDJ3</accession>
<dbReference type="Proteomes" id="UP000318741">
    <property type="component" value="Chromosome"/>
</dbReference>
<reference evidence="2 3" key="1">
    <citation type="submission" date="2019-02" db="EMBL/GenBank/DDBJ databases">
        <title>Deep-cultivation of Planctomycetes and their phenomic and genomic characterization uncovers novel biology.</title>
        <authorList>
            <person name="Wiegand S."/>
            <person name="Jogler M."/>
            <person name="Boedeker C."/>
            <person name="Pinto D."/>
            <person name="Vollmers J."/>
            <person name="Rivas-Marin E."/>
            <person name="Kohn T."/>
            <person name="Peeters S.H."/>
            <person name="Heuer A."/>
            <person name="Rast P."/>
            <person name="Oberbeckmann S."/>
            <person name="Bunk B."/>
            <person name="Jeske O."/>
            <person name="Meyerdierks A."/>
            <person name="Storesund J.E."/>
            <person name="Kallscheuer N."/>
            <person name="Luecker S."/>
            <person name="Lage O.M."/>
            <person name="Pohl T."/>
            <person name="Merkel B.J."/>
            <person name="Hornburger P."/>
            <person name="Mueller R.-W."/>
            <person name="Bruemmer F."/>
            <person name="Labrenz M."/>
            <person name="Spormann A.M."/>
            <person name="Op den Camp H."/>
            <person name="Overmann J."/>
            <person name="Amann R."/>
            <person name="Jetten M.S.M."/>
            <person name="Mascher T."/>
            <person name="Medema M.H."/>
            <person name="Devos D.P."/>
            <person name="Kaster A.-K."/>
            <person name="Ovreas L."/>
            <person name="Rohde M."/>
            <person name="Galperin M.Y."/>
            <person name="Jogler C."/>
        </authorList>
    </citation>
    <scope>NUCLEOTIDE SEQUENCE [LARGE SCALE GENOMIC DNA]</scope>
    <source>
        <strain evidence="2 3">CA12</strain>
    </source>
</reference>
<dbReference type="InterPro" id="IPR051680">
    <property type="entry name" value="ATP-dep_Glu-Cys_Ligase-2"/>
</dbReference>
<gene>
    <name evidence="2" type="ORF">CA12_35710</name>
</gene>
<dbReference type="KEGG" id="acaf:CA12_35710"/>
<dbReference type="OrthoDB" id="9803532at2"/>
<proteinExistence type="predicted"/>
<organism evidence="2 3">
    <name type="scientific">Alienimonas californiensis</name>
    <dbReference type="NCBI Taxonomy" id="2527989"/>
    <lineage>
        <taxon>Bacteria</taxon>
        <taxon>Pseudomonadati</taxon>
        <taxon>Planctomycetota</taxon>
        <taxon>Planctomycetia</taxon>
        <taxon>Planctomycetales</taxon>
        <taxon>Planctomycetaceae</taxon>
        <taxon>Alienimonas</taxon>
    </lineage>
</organism>
<dbReference type="PANTHER" id="PTHR34595:SF7">
    <property type="entry name" value="SLL1039 PROTEIN"/>
    <property type="match status" value="1"/>
</dbReference>